<keyword evidence="14" id="KW-1185">Reference proteome</keyword>
<organism evidence="13 14">
    <name type="scientific">Sphingomonas colocasiae</name>
    <dbReference type="NCBI Taxonomy" id="1848973"/>
    <lineage>
        <taxon>Bacteria</taxon>
        <taxon>Pseudomonadati</taxon>
        <taxon>Pseudomonadota</taxon>
        <taxon>Alphaproteobacteria</taxon>
        <taxon>Sphingomonadales</taxon>
        <taxon>Sphingomonadaceae</taxon>
        <taxon>Sphingomonas</taxon>
    </lineage>
</organism>
<feature type="chain" id="PRO_5047016737" evidence="10">
    <location>
        <begin position="34"/>
        <end position="983"/>
    </location>
</feature>
<keyword evidence="13" id="KW-0675">Receptor</keyword>
<dbReference type="PANTHER" id="PTHR47234">
    <property type="match status" value="1"/>
</dbReference>
<dbReference type="InterPro" id="IPR012910">
    <property type="entry name" value="Plug_dom"/>
</dbReference>
<dbReference type="InterPro" id="IPR039426">
    <property type="entry name" value="TonB-dep_rcpt-like"/>
</dbReference>
<evidence type="ECO:0000256" key="4">
    <source>
        <dbReference type="ARBA" id="ARBA00022692"/>
    </source>
</evidence>
<dbReference type="Pfam" id="PF07715">
    <property type="entry name" value="Plug"/>
    <property type="match status" value="1"/>
</dbReference>
<evidence type="ECO:0000256" key="5">
    <source>
        <dbReference type="ARBA" id="ARBA00023077"/>
    </source>
</evidence>
<dbReference type="InterPro" id="IPR000531">
    <property type="entry name" value="Beta-barrel_TonB"/>
</dbReference>
<keyword evidence="3 8" id="KW-1134">Transmembrane beta strand</keyword>
<comment type="caution">
    <text evidence="13">The sequence shown here is derived from an EMBL/GenBank/DDBJ whole genome shotgun (WGS) entry which is preliminary data.</text>
</comment>
<comment type="similarity">
    <text evidence="8 9">Belongs to the TonB-dependent receptor family.</text>
</comment>
<proteinExistence type="inferred from homology"/>
<evidence type="ECO:0000256" key="7">
    <source>
        <dbReference type="ARBA" id="ARBA00023237"/>
    </source>
</evidence>
<sequence length="983" mass="103887">MNVSKLNAGGAFRSGISGLALTAGLLVAQAAFAQSGPASGEAVQSGQDAMQDEGNSDIVVTGTRVVRDGYKSPTPLTVLTAQDIQNSSPTNNLADFVNQLPSVANSVRPSNTRAALSNGIAGINTINLRNLDGVTARTLVLLDGRRSVASSERGLVDVNTFPQALVSSVQVVTGGASAAYGSDAVAGVVNFVLDRKFKGLKLSADTGVTERGDGFNYSINGAAGMSFAEGRGHVLLSAEWAHRDGIFETDREWNQRGLRLVANPAYVAGNGQPQFLRRYGAGVSNALPGGIINSSTAIAGSGIAANSLRGIYFGAGGSINQYTYGSINDGVRTVGGDWALNDSTRNVGLDAQEDRGGVFGRVSFELSPSISIFAQASYNTQKTLFSVGSGNGTVTAGASVTLRNDNAFLRNALGDARLVGINTVTIGTSNYDLGVRKSNNHRETQRYLIGAEGGFELFGKPAKWDVYAQYGRADTREQLYDITNTARLALAADAVFAPAGNALGVPTGTIVCRSSLSAPGNGCQPLNQLGTGVASQAAINYVLGDPYREQKIEQTVAGLNLSVTPFATWAGDVSLAVGAEYRKEQITGFVPTEFQSGWGVGNYLPNIGSYQVKEAYLETVIPVGLGLELNGAARATDYSTSGTVATWKVGATWQPIPDIRFRVTRSRDIRAPNLAEFFAAGRTQTTVINDPFRNNPVTGAPPLLSVPVLSTTTGNTDLTPEVAQSLNLGVVLQPRFLPGFSASVDYFRIDLRNAIGSFGPQDIINLCFQGQQEFCAAYNVDPSNPAQLLFRTKPFNLASQLVRGVDFELSYRTPLGSGNILALRALTTRNIDNILNTGIPGLVPINSVGALGSTAQNSPATPKWLYRVSATLDTRRFSVTATGRGVGAGVYLNTNIECQTGCPVTTTQFQTVDDNRVAGAFYADLNLTSRIEVGRAKGELFLNVTNLLDRDPILIPVGDIQANNQQSDFLGRAFRIGVRFLTK</sequence>
<dbReference type="InterPro" id="IPR037066">
    <property type="entry name" value="Plug_dom_sf"/>
</dbReference>
<keyword evidence="6 8" id="KW-0472">Membrane</keyword>
<evidence type="ECO:0000256" key="9">
    <source>
        <dbReference type="RuleBase" id="RU003357"/>
    </source>
</evidence>
<comment type="subcellular location">
    <subcellularLocation>
        <location evidence="1 8">Cell outer membrane</location>
        <topology evidence="1 8">Multi-pass membrane protein</topology>
    </subcellularLocation>
</comment>
<dbReference type="InterPro" id="IPR036942">
    <property type="entry name" value="Beta-barrel_TonB_sf"/>
</dbReference>
<evidence type="ECO:0000256" key="3">
    <source>
        <dbReference type="ARBA" id="ARBA00022452"/>
    </source>
</evidence>
<dbReference type="PANTHER" id="PTHR47234:SF3">
    <property type="entry name" value="SECRETIN_TONB SHORT N-TERMINAL DOMAIN-CONTAINING PROTEIN"/>
    <property type="match status" value="1"/>
</dbReference>
<keyword evidence="7 8" id="KW-0998">Cell outer membrane</keyword>
<dbReference type="Gene3D" id="2.170.130.10">
    <property type="entry name" value="TonB-dependent receptor, plug domain"/>
    <property type="match status" value="1"/>
</dbReference>
<feature type="domain" description="TonB-dependent receptor-like beta-barrel" evidence="11">
    <location>
        <begin position="436"/>
        <end position="947"/>
    </location>
</feature>
<feature type="signal peptide" evidence="10">
    <location>
        <begin position="1"/>
        <end position="33"/>
    </location>
</feature>
<dbReference type="PROSITE" id="PS52016">
    <property type="entry name" value="TONB_DEPENDENT_REC_3"/>
    <property type="match status" value="1"/>
</dbReference>
<evidence type="ECO:0000313" key="13">
    <source>
        <dbReference type="EMBL" id="MBY8823285.1"/>
    </source>
</evidence>
<evidence type="ECO:0000259" key="11">
    <source>
        <dbReference type="Pfam" id="PF00593"/>
    </source>
</evidence>
<keyword evidence="2 8" id="KW-0813">Transport</keyword>
<evidence type="ECO:0000313" key="14">
    <source>
        <dbReference type="Proteomes" id="UP000706039"/>
    </source>
</evidence>
<evidence type="ECO:0000256" key="8">
    <source>
        <dbReference type="PROSITE-ProRule" id="PRU01360"/>
    </source>
</evidence>
<evidence type="ECO:0000256" key="10">
    <source>
        <dbReference type="SAM" id="SignalP"/>
    </source>
</evidence>
<evidence type="ECO:0000256" key="6">
    <source>
        <dbReference type="ARBA" id="ARBA00023136"/>
    </source>
</evidence>
<keyword evidence="4 8" id="KW-0812">Transmembrane</keyword>
<accession>A0ABS7PPN8</accession>
<evidence type="ECO:0000256" key="1">
    <source>
        <dbReference type="ARBA" id="ARBA00004571"/>
    </source>
</evidence>
<evidence type="ECO:0000256" key="2">
    <source>
        <dbReference type="ARBA" id="ARBA00022448"/>
    </source>
</evidence>
<dbReference type="Gene3D" id="2.40.170.20">
    <property type="entry name" value="TonB-dependent receptor, beta-barrel domain"/>
    <property type="match status" value="1"/>
</dbReference>
<dbReference type="Pfam" id="PF00593">
    <property type="entry name" value="TonB_dep_Rec_b-barrel"/>
    <property type="match status" value="1"/>
</dbReference>
<dbReference type="Proteomes" id="UP000706039">
    <property type="component" value="Unassembled WGS sequence"/>
</dbReference>
<feature type="domain" description="TonB-dependent receptor plug" evidence="12">
    <location>
        <begin position="71"/>
        <end position="188"/>
    </location>
</feature>
<evidence type="ECO:0000259" key="12">
    <source>
        <dbReference type="Pfam" id="PF07715"/>
    </source>
</evidence>
<dbReference type="RefSeq" id="WP_222990399.1">
    <property type="nucleotide sequence ID" value="NZ_JAINVV010000005.1"/>
</dbReference>
<keyword evidence="5 9" id="KW-0798">TonB box</keyword>
<gene>
    <name evidence="13" type="ORF">K7G82_13345</name>
</gene>
<keyword evidence="10" id="KW-0732">Signal</keyword>
<reference evidence="13 14" key="1">
    <citation type="submission" date="2021-08" db="EMBL/GenBank/DDBJ databases">
        <authorList>
            <person name="Tuo L."/>
        </authorList>
    </citation>
    <scope>NUCLEOTIDE SEQUENCE [LARGE SCALE GENOMIC DNA]</scope>
    <source>
        <strain evidence="13 14">JCM 31229</strain>
    </source>
</reference>
<protein>
    <submittedName>
        <fullName evidence="13">TonB-dependent receptor</fullName>
    </submittedName>
</protein>
<name>A0ABS7PPN8_9SPHN</name>
<dbReference type="EMBL" id="JAINVV010000005">
    <property type="protein sequence ID" value="MBY8823285.1"/>
    <property type="molecule type" value="Genomic_DNA"/>
</dbReference>
<dbReference type="SUPFAM" id="SSF56935">
    <property type="entry name" value="Porins"/>
    <property type="match status" value="1"/>
</dbReference>